<accession>A0A5N5G510</accession>
<keyword evidence="3" id="KW-1185">Reference proteome</keyword>
<organism evidence="2 3">
    <name type="scientific">Pyrus ussuriensis x Pyrus communis</name>
    <dbReference type="NCBI Taxonomy" id="2448454"/>
    <lineage>
        <taxon>Eukaryota</taxon>
        <taxon>Viridiplantae</taxon>
        <taxon>Streptophyta</taxon>
        <taxon>Embryophyta</taxon>
        <taxon>Tracheophyta</taxon>
        <taxon>Spermatophyta</taxon>
        <taxon>Magnoliopsida</taxon>
        <taxon>eudicotyledons</taxon>
        <taxon>Gunneridae</taxon>
        <taxon>Pentapetalae</taxon>
        <taxon>rosids</taxon>
        <taxon>fabids</taxon>
        <taxon>Rosales</taxon>
        <taxon>Rosaceae</taxon>
        <taxon>Amygdaloideae</taxon>
        <taxon>Maleae</taxon>
        <taxon>Pyrus</taxon>
    </lineage>
</organism>
<reference evidence="3" key="2">
    <citation type="submission" date="2019-10" db="EMBL/GenBank/DDBJ databases">
        <title>A de novo genome assembly of a pear dwarfing rootstock.</title>
        <authorList>
            <person name="Wang F."/>
            <person name="Wang J."/>
            <person name="Li S."/>
            <person name="Zhang Y."/>
            <person name="Fang M."/>
            <person name="Ma L."/>
            <person name="Zhao Y."/>
            <person name="Jiang S."/>
        </authorList>
    </citation>
    <scope>NUCLEOTIDE SEQUENCE [LARGE SCALE GENOMIC DNA]</scope>
</reference>
<feature type="compositionally biased region" description="Polar residues" evidence="1">
    <location>
        <begin position="315"/>
        <end position="335"/>
    </location>
</feature>
<evidence type="ECO:0000313" key="3">
    <source>
        <dbReference type="Proteomes" id="UP000327157"/>
    </source>
</evidence>
<sequence>MQGRRLLHLALPIDHELERTLRNLKQMRGQRAKSKPKMADEIVNPRVPMQDKFQPKNIEFPSCIAFQNLLSMVPHFSGRADENPHLHLTDFFDLCRTQGIQGLTPEQIRVFSCRKTKQLKREIELFQQKDGDLFFEAWKDFKNKLLKCPTHNMPKDDQVQAFCKGLNDTNKTIVDSACNGILLKKSDEEANEMFEKLSENSQQFSMRGRSTTRRQGVYEINTNDGVHAKMAAMNTKIDMLVKAISSLSGKQALRTEVCAICSHSDHTTETCLMSSFTNQEHANYVGQGNYHPKNNPFSNTYNQGWRNHPSLAWRNGQNIQNPPEQQMNYPQGSNFQAQSKVQQQTQKQKKLDFESTVLQLLQQQQQTSSQQGQSEVVGASPIKAMASKKVSEKEKVILPLATLPSKIDQSNTQEELLRMF</sequence>
<gene>
    <name evidence="2" type="ORF">D8674_018511</name>
</gene>
<dbReference type="AlphaFoldDB" id="A0A5N5G510"/>
<dbReference type="Proteomes" id="UP000327157">
    <property type="component" value="Chromosome 17"/>
</dbReference>
<dbReference type="EMBL" id="SMOL01000487">
    <property type="protein sequence ID" value="KAB2610479.1"/>
    <property type="molecule type" value="Genomic_DNA"/>
</dbReference>
<dbReference type="PANTHER" id="PTHR33223:SF11">
    <property type="entry name" value="ELEMENT PROTEIN, PUTATIVE-RELATED"/>
    <property type="match status" value="1"/>
</dbReference>
<evidence type="ECO:0000313" key="2">
    <source>
        <dbReference type="EMBL" id="KAB2610479.1"/>
    </source>
</evidence>
<evidence type="ECO:0008006" key="4">
    <source>
        <dbReference type="Google" id="ProtNLM"/>
    </source>
</evidence>
<protein>
    <recommendedName>
        <fullName evidence="4">Retrotransposon gag domain-containing protein</fullName>
    </recommendedName>
</protein>
<comment type="caution">
    <text evidence="2">The sequence shown here is derived from an EMBL/GenBank/DDBJ whole genome shotgun (WGS) entry which is preliminary data.</text>
</comment>
<dbReference type="OrthoDB" id="1305902at2759"/>
<evidence type="ECO:0000256" key="1">
    <source>
        <dbReference type="SAM" id="MobiDB-lite"/>
    </source>
</evidence>
<dbReference type="PANTHER" id="PTHR33223">
    <property type="entry name" value="CCHC-TYPE DOMAIN-CONTAINING PROTEIN"/>
    <property type="match status" value="1"/>
</dbReference>
<reference evidence="2 3" key="1">
    <citation type="submission" date="2019-09" db="EMBL/GenBank/DDBJ databases">
        <authorList>
            <person name="Ou C."/>
        </authorList>
    </citation>
    <scope>NUCLEOTIDE SEQUENCE [LARGE SCALE GENOMIC DNA]</scope>
    <source>
        <strain evidence="2">S2</strain>
        <tissue evidence="2">Leaf</tissue>
    </source>
</reference>
<proteinExistence type="predicted"/>
<feature type="region of interest" description="Disordered" evidence="1">
    <location>
        <begin position="306"/>
        <end position="343"/>
    </location>
</feature>
<reference evidence="2 3" key="3">
    <citation type="submission" date="2019-11" db="EMBL/GenBank/DDBJ databases">
        <title>A de novo genome assembly of a pear dwarfing rootstock.</title>
        <authorList>
            <person name="Wang F."/>
            <person name="Wang J."/>
            <person name="Li S."/>
            <person name="Zhang Y."/>
            <person name="Fang M."/>
            <person name="Ma L."/>
            <person name="Zhao Y."/>
            <person name="Jiang S."/>
        </authorList>
    </citation>
    <scope>NUCLEOTIDE SEQUENCE [LARGE SCALE GENOMIC DNA]</scope>
    <source>
        <strain evidence="2">S2</strain>
        <tissue evidence="2">Leaf</tissue>
    </source>
</reference>
<name>A0A5N5G510_9ROSA</name>